<feature type="compositionally biased region" description="Basic and acidic residues" evidence="5">
    <location>
        <begin position="84"/>
        <end position="94"/>
    </location>
</feature>
<dbReference type="SMART" id="SM00415">
    <property type="entry name" value="HSF"/>
    <property type="match status" value="1"/>
</dbReference>
<dbReference type="InterPro" id="IPR036390">
    <property type="entry name" value="WH_DNA-bd_sf"/>
</dbReference>
<organism evidence="7 8">
    <name type="scientific">Cyclotella cryptica</name>
    <dbReference type="NCBI Taxonomy" id="29204"/>
    <lineage>
        <taxon>Eukaryota</taxon>
        <taxon>Sar</taxon>
        <taxon>Stramenopiles</taxon>
        <taxon>Ochrophyta</taxon>
        <taxon>Bacillariophyta</taxon>
        <taxon>Coscinodiscophyceae</taxon>
        <taxon>Thalassiosirophycidae</taxon>
        <taxon>Stephanodiscales</taxon>
        <taxon>Stephanodiscaceae</taxon>
        <taxon>Cyclotella</taxon>
    </lineage>
</organism>
<gene>
    <name evidence="7" type="ORF">HJC23_003590</name>
</gene>
<comment type="caution">
    <text evidence="7">The sequence shown here is derived from an EMBL/GenBank/DDBJ whole genome shotgun (WGS) entry which is preliminary data.</text>
</comment>
<comment type="similarity">
    <text evidence="4">Belongs to the HSF family.</text>
</comment>
<evidence type="ECO:0000259" key="6">
    <source>
        <dbReference type="SMART" id="SM00415"/>
    </source>
</evidence>
<name>A0ABD3QK15_9STRA</name>
<dbReference type="FunFam" id="1.10.10.10:FF:000479">
    <property type="entry name" value="Predicted protein"/>
    <property type="match status" value="1"/>
</dbReference>
<evidence type="ECO:0000256" key="1">
    <source>
        <dbReference type="ARBA" id="ARBA00004123"/>
    </source>
</evidence>
<reference evidence="7 8" key="1">
    <citation type="journal article" date="2020" name="G3 (Bethesda)">
        <title>Improved Reference Genome for Cyclotella cryptica CCMP332, a Model for Cell Wall Morphogenesis, Salinity Adaptation, and Lipid Production in Diatoms (Bacillariophyta).</title>
        <authorList>
            <person name="Roberts W.R."/>
            <person name="Downey K.M."/>
            <person name="Ruck E.C."/>
            <person name="Traller J.C."/>
            <person name="Alverson A.J."/>
        </authorList>
    </citation>
    <scope>NUCLEOTIDE SEQUENCE [LARGE SCALE GENOMIC DNA]</scope>
    <source>
        <strain evidence="7 8">CCMP332</strain>
    </source>
</reference>
<feature type="region of interest" description="Disordered" evidence="5">
    <location>
        <begin position="84"/>
        <end position="136"/>
    </location>
</feature>
<dbReference type="Pfam" id="PF00447">
    <property type="entry name" value="HSF_DNA-bind"/>
    <property type="match status" value="1"/>
</dbReference>
<keyword evidence="2" id="KW-0238">DNA-binding</keyword>
<evidence type="ECO:0000313" key="8">
    <source>
        <dbReference type="Proteomes" id="UP001516023"/>
    </source>
</evidence>
<sequence>MQPRRIQRTLPKCGRGAPIKTKTSLIYFAATVDYHRLSILKRHPPKHIKLKFNMSLNGLSPEEYDAANFIAGLSSGITAKACGSKRERDARDADNVPDTSPEFSPRPSKAKKRVLSARKDKSDLDSEQTPPPKAAPYFFYTDHSREVDRDPLSPVTPPGAVPIFPVKMHVLLSKPELCDILAWDSHGRSFRILKPRQFEAEILPQYFDHSNFASLTRQLNGWGFRRLTEGENMGSYYEEHFLRSMPWLCKQMKRPKVGEKISICPRHEPDLVAISKDFPVPNYPMTREIKVVMATMARGPKAKVPEQWFLEGEDSNPNLPLPNSCPAPVPVLYDDSDEEKKPAARLDRHLYPSSVLASATRTAAAVTSAQPMASSGTNALNDFIRSLQQRETVGSMSDSSSTRHVNIPAAAPLSPLSIQNLLKSLQQSDSLGSMASKPYTHYSVPAPAPQSSTSIQDLLRSLPHRRSVGSTTDIRNTFQVSVPAATPSSSSLVQSMLQSLQQSGSLGSMTRMPRIHQSSVPVAAPLSSSSIQTFLHGLQMSDHVGSMTARQYDNQRNHAGALSVPIATVSTDLLNSQIRSLQQVRQVLSMSGSSSGLPMPTTTAANSQRNSHHPTLAEEQVLASIQGIVNSRMSLKDVEAHLSAIMDPSSLPFRRSQG</sequence>
<dbReference type="InterPro" id="IPR036388">
    <property type="entry name" value="WH-like_DNA-bd_sf"/>
</dbReference>
<evidence type="ECO:0000313" key="7">
    <source>
        <dbReference type="EMBL" id="KAL3800294.1"/>
    </source>
</evidence>
<dbReference type="SUPFAM" id="SSF46785">
    <property type="entry name" value="Winged helix' DNA-binding domain"/>
    <property type="match status" value="1"/>
</dbReference>
<accession>A0ABD3QK15</accession>
<evidence type="ECO:0000256" key="5">
    <source>
        <dbReference type="SAM" id="MobiDB-lite"/>
    </source>
</evidence>
<comment type="subcellular location">
    <subcellularLocation>
        <location evidence="1">Nucleus</location>
    </subcellularLocation>
</comment>
<feature type="region of interest" description="Disordered" evidence="5">
    <location>
        <begin position="591"/>
        <end position="612"/>
    </location>
</feature>
<evidence type="ECO:0000256" key="3">
    <source>
        <dbReference type="ARBA" id="ARBA00023242"/>
    </source>
</evidence>
<evidence type="ECO:0000256" key="2">
    <source>
        <dbReference type="ARBA" id="ARBA00023125"/>
    </source>
</evidence>
<dbReference type="GO" id="GO:0005634">
    <property type="term" value="C:nucleus"/>
    <property type="evidence" value="ECO:0007669"/>
    <property type="project" value="UniProtKB-SubCell"/>
</dbReference>
<dbReference type="InterPro" id="IPR000232">
    <property type="entry name" value="HSF_DNA-bd"/>
</dbReference>
<keyword evidence="8" id="KW-1185">Reference proteome</keyword>
<feature type="compositionally biased region" description="Low complexity" evidence="5">
    <location>
        <begin position="591"/>
        <end position="602"/>
    </location>
</feature>
<dbReference type="GO" id="GO:0003677">
    <property type="term" value="F:DNA binding"/>
    <property type="evidence" value="ECO:0007669"/>
    <property type="project" value="UniProtKB-KW"/>
</dbReference>
<dbReference type="Gene3D" id="1.10.10.10">
    <property type="entry name" value="Winged helix-like DNA-binding domain superfamily/Winged helix DNA-binding domain"/>
    <property type="match status" value="1"/>
</dbReference>
<dbReference type="PRINTS" id="PR00056">
    <property type="entry name" value="HSFDOMAIN"/>
</dbReference>
<dbReference type="PANTHER" id="PTHR10015:SF206">
    <property type="entry name" value="HSF-TYPE DNA-BINDING DOMAIN-CONTAINING PROTEIN"/>
    <property type="match status" value="1"/>
</dbReference>
<keyword evidence="3" id="KW-0539">Nucleus</keyword>
<proteinExistence type="inferred from homology"/>
<dbReference type="EMBL" id="JABMIG020000033">
    <property type="protein sequence ID" value="KAL3800294.1"/>
    <property type="molecule type" value="Genomic_DNA"/>
</dbReference>
<protein>
    <recommendedName>
        <fullName evidence="6">HSF-type DNA-binding domain-containing protein</fullName>
    </recommendedName>
</protein>
<dbReference type="AlphaFoldDB" id="A0ABD3QK15"/>
<evidence type="ECO:0000256" key="4">
    <source>
        <dbReference type="RuleBase" id="RU004020"/>
    </source>
</evidence>
<dbReference type="PANTHER" id="PTHR10015">
    <property type="entry name" value="HEAT SHOCK TRANSCRIPTION FACTOR"/>
    <property type="match status" value="1"/>
</dbReference>
<feature type="domain" description="HSF-type DNA-binding" evidence="6">
    <location>
        <begin position="160"/>
        <end position="255"/>
    </location>
</feature>
<dbReference type="Proteomes" id="UP001516023">
    <property type="component" value="Unassembled WGS sequence"/>
</dbReference>